<reference evidence="3" key="1">
    <citation type="submission" date="2013-01" db="EMBL/GenBank/DDBJ databases">
        <title>Genomic Cooperation Between Trypanosomatids and Their Bacterial Endosymbionts in the Synthesis of Essential Amino Acids Heavily Influenced by Multiple Lateral Gene Transfer Events.</title>
        <authorList>
            <person name="Alves J.M.P."/>
            <person name="Klein C."/>
            <person name="Maia da Silva F."/>
            <person name="Costa Martins A.G."/>
            <person name="Serrano M.G."/>
            <person name="Buck G.A."/>
            <person name="Vasconcelos A.T.R."/>
            <person name="France-Sagot M."/>
            <person name="Teixeira M.M.G."/>
            <person name="Motta M.C.M."/>
            <person name="Camargo E.P."/>
        </authorList>
    </citation>
    <scope>NUCLEOTIDE SEQUENCE</scope>
</reference>
<dbReference type="EC" id="3.5.1.14" evidence="3"/>
<dbReference type="Gene3D" id="3.40.630.10">
    <property type="entry name" value="Zn peptidases"/>
    <property type="match status" value="1"/>
</dbReference>
<name>U5KLZ2_9TRYP</name>
<keyword evidence="1" id="KW-0479">Metal-binding</keyword>
<keyword evidence="1" id="KW-0464">Manganese</keyword>
<dbReference type="InterPro" id="IPR017439">
    <property type="entry name" value="Amidohydrolase"/>
</dbReference>
<dbReference type="AlphaFoldDB" id="U5KLZ2"/>
<dbReference type="NCBIfam" id="TIGR01891">
    <property type="entry name" value="amidohydrolases"/>
    <property type="match status" value="1"/>
</dbReference>
<dbReference type="GO" id="GO:0046872">
    <property type="term" value="F:metal ion binding"/>
    <property type="evidence" value="ECO:0007669"/>
    <property type="project" value="UniProtKB-KW"/>
</dbReference>
<dbReference type="PANTHER" id="PTHR11014">
    <property type="entry name" value="PEPTIDASE M20 FAMILY MEMBER"/>
    <property type="match status" value="1"/>
</dbReference>
<dbReference type="SUPFAM" id="SSF55031">
    <property type="entry name" value="Bacterial exopeptidase dimerisation domain"/>
    <property type="match status" value="1"/>
</dbReference>
<feature type="binding site" evidence="1">
    <location>
        <position position="178"/>
    </location>
    <ligand>
        <name>Mn(2+)</name>
        <dbReference type="ChEBI" id="CHEBI:29035"/>
        <label>2</label>
    </ligand>
</feature>
<sequence>MSELTFDAKALDERVKALQPQVVQWRRYMHERPDLSFHEEPTADYIAAQLEAVMEEVGKPGALAIRRPLPNCVIADLRGNAGEGPVVALRADIDALPIEEQSGEPFSSQIKGRMHACGHDTHTAMLMGALKLLVEDVDKIKGTVRFVFQHAEEVTPGGARDIVKLGELDGVKCAFGLHVFPLPHLTTGKIGVKAGTLTASQDQLEIHIQGRGGHASAPENALDPVPTAASCVSNILQAVTRRFSPQTAPVFTVTTMRTATDSFNVISDEVMLKCSLRTRSKATRDLMVDHVIPDIFNNTCAAFGQTCTFKWNDGYASVENDPELAALTEKVGAHVLPGGEEAVVKLTEMLNGSEDFSAFGQRCPYNYFLLGIYNPAKEGTVYPHNCKFKVDEDAFPVGVKVHYGHIAALLM</sequence>
<dbReference type="Pfam" id="PF01546">
    <property type="entry name" value="Peptidase_M20"/>
    <property type="match status" value="1"/>
</dbReference>
<feature type="binding site" evidence="1">
    <location>
        <position position="153"/>
    </location>
    <ligand>
        <name>Mn(2+)</name>
        <dbReference type="ChEBI" id="CHEBI:29035"/>
        <label>2</label>
    </ligand>
</feature>
<dbReference type="InterPro" id="IPR011650">
    <property type="entry name" value="Peptidase_M20_dimer"/>
</dbReference>
<dbReference type="InterPro" id="IPR002933">
    <property type="entry name" value="Peptidase_M20"/>
</dbReference>
<accession>U5KLZ2</accession>
<evidence type="ECO:0000256" key="1">
    <source>
        <dbReference type="PIRSR" id="PIRSR005962-1"/>
    </source>
</evidence>
<protein>
    <submittedName>
        <fullName evidence="3">Aminoacylase</fullName>
        <ecNumber evidence="3">3.5.1.14</ecNumber>
    </submittedName>
</protein>
<dbReference type="PANTHER" id="PTHR11014:SF63">
    <property type="entry name" value="METALLOPEPTIDASE, PUTATIVE (AFU_ORTHOLOGUE AFUA_6G09600)-RELATED"/>
    <property type="match status" value="1"/>
</dbReference>
<feature type="domain" description="Peptidase M20 dimerisation" evidence="2">
    <location>
        <begin position="204"/>
        <end position="285"/>
    </location>
</feature>
<dbReference type="GO" id="GO:0004046">
    <property type="term" value="F:aminoacylase activity"/>
    <property type="evidence" value="ECO:0007669"/>
    <property type="project" value="UniProtKB-EC"/>
</dbReference>
<feature type="binding site" evidence="1">
    <location>
        <position position="119"/>
    </location>
    <ligand>
        <name>Mn(2+)</name>
        <dbReference type="ChEBI" id="CHEBI:29035"/>
        <label>2</label>
    </ligand>
</feature>
<evidence type="ECO:0000313" key="3">
    <source>
        <dbReference type="EMBL" id="AGT02705.1"/>
    </source>
</evidence>
<proteinExistence type="predicted"/>
<dbReference type="InterPro" id="IPR036264">
    <property type="entry name" value="Bact_exopeptidase_dim_dom"/>
</dbReference>
<keyword evidence="3" id="KW-0378">Hydrolase</keyword>
<organism evidence="3">
    <name type="scientific">Strigomonas galati</name>
    <dbReference type="NCBI Taxonomy" id="1003336"/>
    <lineage>
        <taxon>Eukaryota</taxon>
        <taxon>Discoba</taxon>
        <taxon>Euglenozoa</taxon>
        <taxon>Kinetoplastea</taxon>
        <taxon>Metakinetoplastina</taxon>
        <taxon>Trypanosomatida</taxon>
        <taxon>Trypanosomatidae</taxon>
        <taxon>Strigomonadinae</taxon>
        <taxon>Strigomonas</taxon>
    </lineage>
</organism>
<evidence type="ECO:0000259" key="2">
    <source>
        <dbReference type="Pfam" id="PF07687"/>
    </source>
</evidence>
<dbReference type="SUPFAM" id="SSF53187">
    <property type="entry name" value="Zn-dependent exopeptidases"/>
    <property type="match status" value="1"/>
</dbReference>
<dbReference type="Pfam" id="PF07687">
    <property type="entry name" value="M20_dimer"/>
    <property type="match status" value="1"/>
</dbReference>
<feature type="binding site" evidence="1">
    <location>
        <position position="384"/>
    </location>
    <ligand>
        <name>Mn(2+)</name>
        <dbReference type="ChEBI" id="CHEBI:29035"/>
        <label>2</label>
    </ligand>
</feature>
<feature type="binding site" evidence="1">
    <location>
        <position position="117"/>
    </location>
    <ligand>
        <name>Mn(2+)</name>
        <dbReference type="ChEBI" id="CHEBI:29035"/>
        <label>2</label>
    </ligand>
</feature>
<dbReference type="EMBL" id="KC545175">
    <property type="protein sequence ID" value="AGT02705.1"/>
    <property type="molecule type" value="Genomic_DNA"/>
</dbReference>
<dbReference type="Gene3D" id="3.30.70.360">
    <property type="match status" value="1"/>
</dbReference>
<comment type="cofactor">
    <cofactor evidence="1">
        <name>Mn(2+)</name>
        <dbReference type="ChEBI" id="CHEBI:29035"/>
    </cofactor>
    <text evidence="1">The Mn(2+) ion enhances activity.</text>
</comment>
<dbReference type="PIRSF" id="PIRSF005962">
    <property type="entry name" value="Pept_M20D_amidohydro"/>
    <property type="match status" value="1"/>
</dbReference>